<feature type="domain" description="ATP-citrate synthase/succinyl-CoA ligase C-terminal" evidence="1">
    <location>
        <begin position="347"/>
        <end position="508"/>
    </location>
</feature>
<accession>A0A125W920</accession>
<reference evidence="3 4" key="1">
    <citation type="submission" date="2010-07" db="EMBL/GenBank/DDBJ databases">
        <authorList>
            <person name="Sid Ahmed O."/>
        </authorList>
    </citation>
    <scope>NUCLEOTIDE SEQUENCE [LARGE SCALE GENOMIC DNA]</scope>
    <source>
        <strain evidence="3 4">TX4248</strain>
    </source>
</reference>
<gene>
    <name evidence="3" type="ORF">HMPREF9498_00561</name>
</gene>
<dbReference type="PANTHER" id="PTHR11117">
    <property type="entry name" value="SUCCINYL-COA LIGASE SUBUNIT ALPHA"/>
    <property type="match status" value="1"/>
</dbReference>
<dbReference type="Pfam" id="PF02629">
    <property type="entry name" value="CoA_binding"/>
    <property type="match status" value="1"/>
</dbReference>
<proteinExistence type="predicted"/>
<dbReference type="GO" id="GO:0005829">
    <property type="term" value="C:cytosol"/>
    <property type="evidence" value="ECO:0007669"/>
    <property type="project" value="TreeGrafter"/>
</dbReference>
<dbReference type="Gene3D" id="3.40.50.720">
    <property type="entry name" value="NAD(P)-binding Rossmann-like Domain"/>
    <property type="match status" value="1"/>
</dbReference>
<dbReference type="Gene3D" id="3.40.50.261">
    <property type="entry name" value="Succinyl-CoA synthetase domains"/>
    <property type="match status" value="2"/>
</dbReference>
<evidence type="ECO:0000259" key="2">
    <source>
        <dbReference type="Pfam" id="PF02629"/>
    </source>
</evidence>
<dbReference type="HOGENOM" id="CLU_026233_1_0_9"/>
<dbReference type="GO" id="GO:0004776">
    <property type="term" value="F:succinate-CoA ligase (GDP-forming) activity"/>
    <property type="evidence" value="ECO:0007669"/>
    <property type="project" value="TreeGrafter"/>
</dbReference>
<dbReference type="AlphaFoldDB" id="A0A125W920"/>
<dbReference type="GO" id="GO:0006099">
    <property type="term" value="P:tricarboxylic acid cycle"/>
    <property type="evidence" value="ECO:0007669"/>
    <property type="project" value="TreeGrafter"/>
</dbReference>
<dbReference type="NCBIfam" id="NF004760">
    <property type="entry name" value="PRK06091.1"/>
    <property type="match status" value="1"/>
</dbReference>
<dbReference type="GO" id="GO:0009361">
    <property type="term" value="C:succinate-CoA ligase complex (ADP-forming)"/>
    <property type="evidence" value="ECO:0007669"/>
    <property type="project" value="TreeGrafter"/>
</dbReference>
<feature type="domain" description="CoA-binding" evidence="2">
    <location>
        <begin position="190"/>
        <end position="284"/>
    </location>
</feature>
<protein>
    <submittedName>
        <fullName evidence="3">Bacterial FdrA protein</fullName>
    </submittedName>
</protein>
<sequence length="519" mass="56542">MTIQTVIKENAYFDSVTLMTISTRANELAGVKTAMIGMGTDMNLEVIRNVGLYTPALDHVTTGDLLIVLDLDDQANSEEILQQVDELFTKKKKTASSEVTYKTLDSALHEEPDANLVVISVNGKFAAREAHKALDQQKHVMLFSDNVTVDEELALKQKAHEKELFVMGPDCGTAIINGVGLCFANEVRSGDIGIVGASGTGSQEVSVQIHKYGYGISQLIGTGGRDLSAEIGGLMMLDGLDALMVDEQTKAILLISKPPAPEVTEKILKKLAVSTKPVVIYFIGSEQTERKIDNVTVATSSLDAVQKVIQFSQTQEAETSLYQNPTGATLTAIQQQQAPSQKFVRGLFCGGTLCDELLYALTEVSDDVYSNIHKIPERQLANPDHSQAHTLIDFGDDRFTEGRPHPMIDPTSRITRILQEAKDPEVAVLALDFELGYGSHENPVGVLAEALKEAKAIAKADGRELAIIGYVLGTEEDPQDIHEQRKILEDLEVLVVDSSHQLCEATKTFVKGANEHEQK</sequence>
<organism evidence="3 4">
    <name type="scientific">Enterococcus faecalis TX4248</name>
    <dbReference type="NCBI Taxonomy" id="749495"/>
    <lineage>
        <taxon>Bacteria</taxon>
        <taxon>Bacillati</taxon>
        <taxon>Bacillota</taxon>
        <taxon>Bacilli</taxon>
        <taxon>Lactobacillales</taxon>
        <taxon>Enterococcaceae</taxon>
        <taxon>Enterococcus</taxon>
    </lineage>
</organism>
<name>A0A125W920_ENTFL</name>
<evidence type="ECO:0000313" key="4">
    <source>
        <dbReference type="Proteomes" id="UP000004846"/>
    </source>
</evidence>
<dbReference type="EMBL" id="AEBR01000015">
    <property type="protein sequence ID" value="EFM83767.1"/>
    <property type="molecule type" value="Genomic_DNA"/>
</dbReference>
<dbReference type="PANTHER" id="PTHR11117:SF24">
    <property type="entry name" value="PROTEIN FDRA"/>
    <property type="match status" value="1"/>
</dbReference>
<dbReference type="GO" id="GO:0004775">
    <property type="term" value="F:succinate-CoA ligase (ADP-forming) activity"/>
    <property type="evidence" value="ECO:0007669"/>
    <property type="project" value="TreeGrafter"/>
</dbReference>
<comment type="caution">
    <text evidence="3">The sequence shown here is derived from an EMBL/GenBank/DDBJ whole genome shotgun (WGS) entry which is preliminary data.</text>
</comment>
<dbReference type="InterPro" id="IPR003781">
    <property type="entry name" value="CoA-bd"/>
</dbReference>
<dbReference type="RefSeq" id="WP_002391384.1">
    <property type="nucleotide sequence ID" value="NZ_GL454421.1"/>
</dbReference>
<dbReference type="Pfam" id="PF00549">
    <property type="entry name" value="Ligase_CoA"/>
    <property type="match status" value="1"/>
</dbReference>
<dbReference type="Proteomes" id="UP000004846">
    <property type="component" value="Unassembled WGS sequence"/>
</dbReference>
<evidence type="ECO:0000259" key="1">
    <source>
        <dbReference type="Pfam" id="PF00549"/>
    </source>
</evidence>
<dbReference type="InterPro" id="IPR005811">
    <property type="entry name" value="SUCC_ACL_C"/>
</dbReference>
<evidence type="ECO:0000313" key="3">
    <source>
        <dbReference type="EMBL" id="EFM83767.1"/>
    </source>
</evidence>
<dbReference type="SUPFAM" id="SSF52210">
    <property type="entry name" value="Succinyl-CoA synthetase domains"/>
    <property type="match status" value="2"/>
</dbReference>
<dbReference type="InterPro" id="IPR016102">
    <property type="entry name" value="Succinyl-CoA_synth-like"/>
</dbReference>